<accession>A0A433D0I1</accession>
<comment type="caution">
    <text evidence="2">The sequence shown here is derived from an EMBL/GenBank/DDBJ whole genome shotgun (WGS) entry which is preliminary data.</text>
</comment>
<feature type="domain" description="Stress-response A/B barrel" evidence="1">
    <location>
        <begin position="1"/>
        <end position="61"/>
    </location>
</feature>
<dbReference type="SUPFAM" id="SSF54909">
    <property type="entry name" value="Dimeric alpha+beta barrel"/>
    <property type="match status" value="1"/>
</dbReference>
<dbReference type="InterPro" id="IPR011008">
    <property type="entry name" value="Dimeric_a/b-barrel"/>
</dbReference>
<keyword evidence="3" id="KW-1185">Reference proteome</keyword>
<gene>
    <name evidence="2" type="ORF">BC936DRAFT_149599</name>
</gene>
<dbReference type="Proteomes" id="UP000268093">
    <property type="component" value="Unassembled WGS sequence"/>
</dbReference>
<reference evidence="2 3" key="1">
    <citation type="journal article" date="2018" name="New Phytol.">
        <title>Phylogenomics of Endogonaceae and evolution of mycorrhizas within Mucoromycota.</title>
        <authorList>
            <person name="Chang Y."/>
            <person name="Desiro A."/>
            <person name="Na H."/>
            <person name="Sandor L."/>
            <person name="Lipzen A."/>
            <person name="Clum A."/>
            <person name="Barry K."/>
            <person name="Grigoriev I.V."/>
            <person name="Martin F.M."/>
            <person name="Stajich J.E."/>
            <person name="Smith M.E."/>
            <person name="Bonito G."/>
            <person name="Spatafora J.W."/>
        </authorList>
    </citation>
    <scope>NUCLEOTIDE SEQUENCE [LARGE SCALE GENOMIC DNA]</scope>
    <source>
        <strain evidence="2 3">GMNB39</strain>
    </source>
</reference>
<sequence>MNISGEGLDQDLTYVFIVKFDNKDDLEYYVNNDTEYAKFKFAVGPVLIKGKRDNGVLVFDFEYNEHE</sequence>
<name>A0A433D0I1_9FUNG</name>
<protein>
    <recommendedName>
        <fullName evidence="1">Stress-response A/B barrel domain-containing protein</fullName>
    </recommendedName>
</protein>
<evidence type="ECO:0000259" key="1">
    <source>
        <dbReference type="PROSITE" id="PS51502"/>
    </source>
</evidence>
<dbReference type="Gene3D" id="3.30.70.100">
    <property type="match status" value="1"/>
</dbReference>
<dbReference type="Pfam" id="PF07876">
    <property type="entry name" value="Dabb"/>
    <property type="match status" value="1"/>
</dbReference>
<evidence type="ECO:0000313" key="3">
    <source>
        <dbReference type="Proteomes" id="UP000268093"/>
    </source>
</evidence>
<organism evidence="2 3">
    <name type="scientific">Jimgerdemannia flammicorona</name>
    <dbReference type="NCBI Taxonomy" id="994334"/>
    <lineage>
        <taxon>Eukaryota</taxon>
        <taxon>Fungi</taxon>
        <taxon>Fungi incertae sedis</taxon>
        <taxon>Mucoromycota</taxon>
        <taxon>Mucoromycotina</taxon>
        <taxon>Endogonomycetes</taxon>
        <taxon>Endogonales</taxon>
        <taxon>Endogonaceae</taxon>
        <taxon>Jimgerdemannia</taxon>
    </lineage>
</organism>
<dbReference type="PROSITE" id="PS51502">
    <property type="entry name" value="S_R_A_B_BARREL"/>
    <property type="match status" value="1"/>
</dbReference>
<dbReference type="OrthoDB" id="1601230at2759"/>
<evidence type="ECO:0000313" key="2">
    <source>
        <dbReference type="EMBL" id="RUP44342.1"/>
    </source>
</evidence>
<dbReference type="AlphaFoldDB" id="A0A433D0I1"/>
<dbReference type="EMBL" id="RBNI01009081">
    <property type="protein sequence ID" value="RUP44342.1"/>
    <property type="molecule type" value="Genomic_DNA"/>
</dbReference>
<proteinExistence type="predicted"/>
<dbReference type="InterPro" id="IPR013097">
    <property type="entry name" value="Dabb"/>
</dbReference>